<dbReference type="RefSeq" id="WP_120705237.1">
    <property type="nucleotide sequence ID" value="NZ_CP032694.1"/>
</dbReference>
<dbReference type="Proteomes" id="UP000282195">
    <property type="component" value="Chromosome"/>
</dbReference>
<dbReference type="AlphaFoldDB" id="A0A387FRB5"/>
<accession>A0A387FRB5</accession>
<dbReference type="OrthoDB" id="8373881at2"/>
<organism evidence="1 2">
    <name type="scientific">Rhizobium jaguaris</name>
    <dbReference type="NCBI Taxonomy" id="1312183"/>
    <lineage>
        <taxon>Bacteria</taxon>
        <taxon>Pseudomonadati</taxon>
        <taxon>Pseudomonadota</taxon>
        <taxon>Alphaproteobacteria</taxon>
        <taxon>Hyphomicrobiales</taxon>
        <taxon>Rhizobiaceae</taxon>
        <taxon>Rhizobium/Agrobacterium group</taxon>
        <taxon>Rhizobium</taxon>
    </lineage>
</organism>
<keyword evidence="2" id="KW-1185">Reference proteome</keyword>
<evidence type="ECO:0000313" key="1">
    <source>
        <dbReference type="EMBL" id="AYG60247.1"/>
    </source>
</evidence>
<gene>
    <name evidence="1" type="ORF">CCGE525_16560</name>
</gene>
<protein>
    <submittedName>
        <fullName evidence="1">Uncharacterized protein</fullName>
    </submittedName>
</protein>
<dbReference type="KEGG" id="rjg:CCGE525_16560"/>
<reference evidence="1 2" key="1">
    <citation type="submission" date="2018-10" db="EMBL/GenBank/DDBJ databases">
        <title>Rhizobium etli, R. leguminosarum and a new Rhizobium genospecies from Phaseolus dumosus.</title>
        <authorList>
            <person name="Ramirez-Puebla S.T."/>
            <person name="Rogel-Hernandez M.A."/>
            <person name="Guerrero G."/>
            <person name="Ormeno-Orrillo E."/>
            <person name="Martinez-Romero J.C."/>
            <person name="Negrete-Yankelevich S."/>
            <person name="Martinez-Romero E."/>
        </authorList>
    </citation>
    <scope>NUCLEOTIDE SEQUENCE [LARGE SCALE GENOMIC DNA]</scope>
    <source>
        <strain evidence="1 2">CCGE525</strain>
    </source>
</reference>
<name>A0A387FRB5_9HYPH</name>
<sequence>MIVTKLEQWKNERNSQPKPVVIARKAHVVEIECTHCRRHFFRWASTAPAYWRCEDCSTNPDLMQPGD</sequence>
<dbReference type="EMBL" id="CP032694">
    <property type="protein sequence ID" value="AYG60247.1"/>
    <property type="molecule type" value="Genomic_DNA"/>
</dbReference>
<proteinExistence type="predicted"/>
<evidence type="ECO:0000313" key="2">
    <source>
        <dbReference type="Proteomes" id="UP000282195"/>
    </source>
</evidence>